<evidence type="ECO:0000313" key="6">
    <source>
        <dbReference type="Proteomes" id="UP000255099"/>
    </source>
</evidence>
<dbReference type="PANTHER" id="PTHR30502">
    <property type="entry name" value="2-KETO-3-DEOXY-L-RHAMNONATE ALDOLASE"/>
    <property type="match status" value="1"/>
</dbReference>
<accession>A0A377VZH6</accession>
<dbReference type="EC" id="4.1.2.20" evidence="5"/>
<evidence type="ECO:0000256" key="2">
    <source>
        <dbReference type="ARBA" id="ARBA00023239"/>
    </source>
</evidence>
<keyword evidence="2 5" id="KW-0456">Lyase</keyword>
<dbReference type="GO" id="GO:0046872">
    <property type="term" value="F:metal ion binding"/>
    <property type="evidence" value="ECO:0007669"/>
    <property type="project" value="UniProtKB-KW"/>
</dbReference>
<dbReference type="InterPro" id="IPR050251">
    <property type="entry name" value="HpcH-HpaI_aldolase"/>
</dbReference>
<proteinExistence type="predicted"/>
<evidence type="ECO:0000256" key="3">
    <source>
        <dbReference type="ARBA" id="ARBA00045074"/>
    </source>
</evidence>
<dbReference type="Pfam" id="PF03328">
    <property type="entry name" value="HpcH_HpaI"/>
    <property type="match status" value="1"/>
</dbReference>
<dbReference type="InterPro" id="IPR015813">
    <property type="entry name" value="Pyrv/PenolPyrv_kinase-like_dom"/>
</dbReference>
<keyword evidence="1" id="KW-0479">Metal-binding</keyword>
<name>A0A377VZH6_KLEPN</name>
<dbReference type="PANTHER" id="PTHR30502:SF4">
    <property type="entry name" value="5-KETO-4-DEOXY-D-GLUCARATE ALDOLASE"/>
    <property type="match status" value="1"/>
</dbReference>
<dbReference type="InterPro" id="IPR040442">
    <property type="entry name" value="Pyrv_kinase-like_dom_sf"/>
</dbReference>
<dbReference type="Gene3D" id="3.20.20.60">
    <property type="entry name" value="Phosphoenolpyruvate-binding domains"/>
    <property type="match status" value="1"/>
</dbReference>
<dbReference type="SUPFAM" id="SSF51621">
    <property type="entry name" value="Phosphoenolpyruvate/pyruvate domain"/>
    <property type="match status" value="1"/>
</dbReference>
<dbReference type="GO" id="GO:0005737">
    <property type="term" value="C:cytoplasm"/>
    <property type="evidence" value="ECO:0007669"/>
    <property type="project" value="TreeGrafter"/>
</dbReference>
<gene>
    <name evidence="5" type="primary">garL</name>
    <name evidence="5" type="ORF">NCTC9637_01119</name>
</gene>
<comment type="catalytic activity">
    <reaction evidence="3">
        <text>D-glyceraldehyde + pyruvate = 2-dehydro-3-deoxy-L-galactonate</text>
        <dbReference type="Rhea" id="RHEA:80055"/>
        <dbReference type="ChEBI" id="CHEBI:15361"/>
        <dbReference type="ChEBI" id="CHEBI:17378"/>
        <dbReference type="ChEBI" id="CHEBI:75545"/>
    </reaction>
</comment>
<sequence length="158" mass="16615">MSETAEQAAQAVASTRYPPEGIRGVSVSHRGNMFGTVPDYFAQSNKNISILVQIESQTGVDNVEAIAATEGVDGVFVGPSDLAAALGHLGNAAHPEVQRAIQYIFASAKKHGKPSGILAPVEADARRYLEWGATFVAVGSDLGVFRSATQKLADAFKK</sequence>
<organism evidence="5 6">
    <name type="scientific">Klebsiella pneumoniae</name>
    <dbReference type="NCBI Taxonomy" id="573"/>
    <lineage>
        <taxon>Bacteria</taxon>
        <taxon>Pseudomonadati</taxon>
        <taxon>Pseudomonadota</taxon>
        <taxon>Gammaproteobacteria</taxon>
        <taxon>Enterobacterales</taxon>
        <taxon>Enterobacteriaceae</taxon>
        <taxon>Klebsiella/Raoultella group</taxon>
        <taxon>Klebsiella</taxon>
        <taxon>Klebsiella pneumoniae complex</taxon>
    </lineage>
</organism>
<dbReference type="EMBL" id="UGLB01000003">
    <property type="protein sequence ID" value="STT46248.1"/>
    <property type="molecule type" value="Genomic_DNA"/>
</dbReference>
<dbReference type="InterPro" id="IPR005000">
    <property type="entry name" value="Aldolase/citrate-lyase_domain"/>
</dbReference>
<dbReference type="Proteomes" id="UP000255099">
    <property type="component" value="Unassembled WGS sequence"/>
</dbReference>
<dbReference type="AlphaFoldDB" id="A0A377VZH6"/>
<reference evidence="5 6" key="1">
    <citation type="submission" date="2018-06" db="EMBL/GenBank/DDBJ databases">
        <authorList>
            <consortium name="Pathogen Informatics"/>
            <person name="Doyle S."/>
        </authorList>
    </citation>
    <scope>NUCLEOTIDE SEQUENCE [LARGE SCALE GENOMIC DNA]</scope>
    <source>
        <strain evidence="5 6">NCTC9637</strain>
    </source>
</reference>
<dbReference type="GO" id="GO:0008672">
    <property type="term" value="F:2-dehydro-3-deoxyglucarate aldolase activity"/>
    <property type="evidence" value="ECO:0007669"/>
    <property type="project" value="UniProtKB-EC"/>
</dbReference>
<protein>
    <submittedName>
        <fullName evidence="5">2-dehydro-3-deoxyglucarate aldolase</fullName>
        <ecNumber evidence="5">4.1.2.20</ecNumber>
    </submittedName>
</protein>
<evidence type="ECO:0000313" key="5">
    <source>
        <dbReference type="EMBL" id="STT46248.1"/>
    </source>
</evidence>
<evidence type="ECO:0000259" key="4">
    <source>
        <dbReference type="Pfam" id="PF03328"/>
    </source>
</evidence>
<evidence type="ECO:0000256" key="1">
    <source>
        <dbReference type="ARBA" id="ARBA00022723"/>
    </source>
</evidence>
<feature type="domain" description="HpcH/HpaI aldolase/citrate lyase" evidence="4">
    <location>
        <begin position="2"/>
        <end position="147"/>
    </location>
</feature>